<sequence>MYTTQSNSVTQNGVSFADNERLADSSARSAFLATRGIRLATSPDWPPVHVSHVRAQTVGNCLVESLYDNADKYMTLPSSLPMPVQMPDPRRQGGRGDEFSLWWGSWPSSGVYKVAGPSAFQLVPLFN</sequence>
<gene>
    <name evidence="1" type="ORF">IFM46972_10035</name>
</gene>
<dbReference type="Proteomes" id="UP000465221">
    <property type="component" value="Unassembled WGS sequence"/>
</dbReference>
<name>A0A8H3S9X9_9EURO</name>
<reference evidence="1 2" key="1">
    <citation type="submission" date="2020-01" db="EMBL/GenBank/DDBJ databases">
        <title>Draft genome sequence of Aspergillus udagawae IFM 46972.</title>
        <authorList>
            <person name="Takahashi H."/>
            <person name="Yaguchi T."/>
        </authorList>
    </citation>
    <scope>NUCLEOTIDE SEQUENCE [LARGE SCALE GENOMIC DNA]</scope>
    <source>
        <strain evidence="1 2">IFM 46972</strain>
    </source>
</reference>
<accession>A0A8H3S9X9</accession>
<dbReference type="AlphaFoldDB" id="A0A8H3S9X9"/>
<proteinExistence type="predicted"/>
<evidence type="ECO:0000313" key="1">
    <source>
        <dbReference type="EMBL" id="GFF54490.1"/>
    </source>
</evidence>
<evidence type="ECO:0000313" key="2">
    <source>
        <dbReference type="Proteomes" id="UP000465221"/>
    </source>
</evidence>
<dbReference type="EMBL" id="BLKC01000114">
    <property type="protein sequence ID" value="GFF54490.1"/>
    <property type="molecule type" value="Genomic_DNA"/>
</dbReference>
<organism evidence="1 2">
    <name type="scientific">Aspergillus udagawae</name>
    <dbReference type="NCBI Taxonomy" id="91492"/>
    <lineage>
        <taxon>Eukaryota</taxon>
        <taxon>Fungi</taxon>
        <taxon>Dikarya</taxon>
        <taxon>Ascomycota</taxon>
        <taxon>Pezizomycotina</taxon>
        <taxon>Eurotiomycetes</taxon>
        <taxon>Eurotiomycetidae</taxon>
        <taxon>Eurotiales</taxon>
        <taxon>Aspergillaceae</taxon>
        <taxon>Aspergillus</taxon>
        <taxon>Aspergillus subgen. Fumigati</taxon>
    </lineage>
</organism>
<comment type="caution">
    <text evidence="1">The sequence shown here is derived from an EMBL/GenBank/DDBJ whole genome shotgun (WGS) entry which is preliminary data.</text>
</comment>
<protein>
    <submittedName>
        <fullName evidence="1">Uncharacterized protein</fullName>
    </submittedName>
</protein>